<comment type="subunit">
    <text evidence="9">Homodimer.</text>
</comment>
<evidence type="ECO:0000256" key="7">
    <source>
        <dbReference type="ARBA" id="ARBA00052328"/>
    </source>
</evidence>
<feature type="binding site" evidence="9">
    <location>
        <begin position="108"/>
        <end position="116"/>
    </location>
    <ligand>
        <name>5-phospho-alpha-D-ribose 1-diphosphate</name>
        <dbReference type="ChEBI" id="CHEBI:58017"/>
    </ligand>
</feature>
<protein>
    <recommendedName>
        <fullName evidence="9">Anthranilate phosphoribosyltransferase</fullName>
        <ecNumber evidence="9">2.4.2.18</ecNumber>
    </recommendedName>
</protein>
<feature type="domain" description="Glycosyl transferase family 3" evidence="10">
    <location>
        <begin position="74"/>
        <end position="323"/>
    </location>
</feature>
<feature type="binding site" evidence="9">
    <location>
        <position position="80"/>
    </location>
    <ligand>
        <name>anthranilate</name>
        <dbReference type="ChEBI" id="CHEBI:16567"/>
        <label>1</label>
    </ligand>
</feature>
<comment type="function">
    <text evidence="9">Catalyzes the transfer of the phosphoribosyl group of 5-phosphorylribose-1-pyrophosphate (PRPP) to anthranilate to yield N-(5'-phosphoribosyl)-anthranilate (PRA).</text>
</comment>
<dbReference type="InterPro" id="IPR000312">
    <property type="entry name" value="Glycosyl_Trfase_fam3"/>
</dbReference>
<feature type="binding site" evidence="9">
    <location>
        <position position="92"/>
    </location>
    <ligand>
        <name>Mg(2+)</name>
        <dbReference type="ChEBI" id="CHEBI:18420"/>
        <label>1</label>
    </ligand>
</feature>
<dbReference type="EC" id="2.4.2.18" evidence="9"/>
<feature type="binding site" evidence="9">
    <location>
        <begin position="83"/>
        <end position="84"/>
    </location>
    <ligand>
        <name>5-phospho-alpha-D-ribose 1-diphosphate</name>
        <dbReference type="ChEBI" id="CHEBI:58017"/>
    </ligand>
</feature>
<feature type="binding site" evidence="9">
    <location>
        <position position="88"/>
    </location>
    <ligand>
        <name>5-phospho-alpha-D-ribose 1-diphosphate</name>
        <dbReference type="ChEBI" id="CHEBI:58017"/>
    </ligand>
</feature>
<dbReference type="Gene3D" id="3.40.1030.10">
    <property type="entry name" value="Nucleoside phosphorylase/phosphoribosyltransferase catalytic domain"/>
    <property type="match status" value="1"/>
</dbReference>
<sequence>MLKKYIRKISEGQDLNKAEMIDAMTSIMEGNVSPEQVSAFLIAMKMKKESPVEIAASAQVMMEKATKLPVHIDDVLDIVGTGGDCLNTFNISTTSAFVLCGAGVHVAKHGNRGVSSKSGSADTLEALHVNISLTPQKAAYLLKTVGITFLFAQVYHQSMKYVGPIRKELGIKTMFNILGPLSNPACPDTYVIGAYSKEMADMMIRVYQELQVKRAIVVHGENGMDEVSLNGPTYITELKDDKIISYTIQPEDFGMRSCELSDLIGGDSEENASIFMDILQGRKGPKRDAVILNSALALYAHHKADTIADGITLAKQSIDTKAALHKFEQFRELSNQEVAL</sequence>
<reference evidence="12 13" key="1">
    <citation type="submission" date="2020-08" db="EMBL/GenBank/DDBJ databases">
        <authorList>
            <person name="Liu C."/>
            <person name="Sun Q."/>
        </authorList>
    </citation>
    <scope>NUCLEOTIDE SEQUENCE [LARGE SCALE GENOMIC DNA]</scope>
    <source>
        <strain evidence="12 13">NSJ-61</strain>
    </source>
</reference>
<dbReference type="GO" id="GO:0004048">
    <property type="term" value="F:anthranilate phosphoribosyltransferase activity"/>
    <property type="evidence" value="ECO:0007669"/>
    <property type="project" value="UniProtKB-UniRule"/>
</dbReference>
<keyword evidence="3 9" id="KW-0328">Glycosyltransferase</keyword>
<feature type="binding site" evidence="9">
    <location>
        <position position="80"/>
    </location>
    <ligand>
        <name>5-phospho-alpha-D-ribose 1-diphosphate</name>
        <dbReference type="ChEBI" id="CHEBI:58017"/>
    </ligand>
</feature>
<feature type="binding site" evidence="9">
    <location>
        <position position="120"/>
    </location>
    <ligand>
        <name>5-phospho-alpha-D-ribose 1-diphosphate</name>
        <dbReference type="ChEBI" id="CHEBI:58017"/>
    </ligand>
</feature>
<dbReference type="Gene3D" id="1.20.970.10">
    <property type="entry name" value="Transferase, Pyrimidine Nucleoside Phosphorylase, Chain C"/>
    <property type="match status" value="1"/>
</dbReference>
<comment type="caution">
    <text evidence="9">Lacks conserved residue(s) required for the propagation of feature annotation.</text>
</comment>
<evidence type="ECO:0000313" key="12">
    <source>
        <dbReference type="EMBL" id="QNM12563.1"/>
    </source>
</evidence>
<comment type="cofactor">
    <cofactor evidence="9">
        <name>Mg(2+)</name>
        <dbReference type="ChEBI" id="CHEBI:18420"/>
    </cofactor>
    <text evidence="9">Binds 2 magnesium ions per monomer.</text>
</comment>
<feature type="binding site" evidence="9">
    <location>
        <position position="111"/>
    </location>
    <ligand>
        <name>anthranilate</name>
        <dbReference type="ChEBI" id="CHEBI:16567"/>
        <label>1</label>
    </ligand>
</feature>
<dbReference type="RefSeq" id="WP_117536267.1">
    <property type="nucleotide sequence ID" value="NZ_CP060636.1"/>
</dbReference>
<comment type="catalytic activity">
    <reaction evidence="7 9">
        <text>N-(5-phospho-beta-D-ribosyl)anthranilate + diphosphate = 5-phospho-alpha-D-ribose 1-diphosphate + anthranilate</text>
        <dbReference type="Rhea" id="RHEA:11768"/>
        <dbReference type="ChEBI" id="CHEBI:16567"/>
        <dbReference type="ChEBI" id="CHEBI:18277"/>
        <dbReference type="ChEBI" id="CHEBI:33019"/>
        <dbReference type="ChEBI" id="CHEBI:58017"/>
        <dbReference type="EC" id="2.4.2.18"/>
    </reaction>
</comment>
<dbReference type="GO" id="GO:0000162">
    <property type="term" value="P:L-tryptophan biosynthetic process"/>
    <property type="evidence" value="ECO:0007669"/>
    <property type="project" value="UniProtKB-UniRule"/>
</dbReference>
<feature type="binding site" evidence="9">
    <location>
        <position position="225"/>
    </location>
    <ligand>
        <name>Mg(2+)</name>
        <dbReference type="ChEBI" id="CHEBI:18420"/>
        <label>2</label>
    </ligand>
</feature>
<organism evidence="12 13">
    <name type="scientific">[Eubacterium] hominis</name>
    <dbReference type="NCBI Taxonomy" id="2764325"/>
    <lineage>
        <taxon>Bacteria</taxon>
        <taxon>Bacillati</taxon>
        <taxon>Bacillota</taxon>
        <taxon>Erysipelotrichia</taxon>
        <taxon>Erysipelotrichales</taxon>
        <taxon>Erysipelotrichaceae</taxon>
        <taxon>Amedibacillus</taxon>
    </lineage>
</organism>
<dbReference type="Pfam" id="PF00591">
    <property type="entry name" value="Glycos_transf_3"/>
    <property type="match status" value="1"/>
</dbReference>
<evidence type="ECO:0000256" key="3">
    <source>
        <dbReference type="ARBA" id="ARBA00022676"/>
    </source>
</evidence>
<dbReference type="Proteomes" id="UP000515856">
    <property type="component" value="Chromosome"/>
</dbReference>
<dbReference type="GO" id="GO:0000287">
    <property type="term" value="F:magnesium ion binding"/>
    <property type="evidence" value="ECO:0007669"/>
    <property type="project" value="UniProtKB-UniRule"/>
</dbReference>
<name>A0A7G9GP31_9FIRM</name>
<evidence type="ECO:0000256" key="1">
    <source>
        <dbReference type="ARBA" id="ARBA00004907"/>
    </source>
</evidence>
<dbReference type="EMBL" id="CP060636">
    <property type="protein sequence ID" value="QNM12563.1"/>
    <property type="molecule type" value="Genomic_DNA"/>
</dbReference>
<evidence type="ECO:0000256" key="5">
    <source>
        <dbReference type="ARBA" id="ARBA00022822"/>
    </source>
</evidence>
<comment type="similarity">
    <text evidence="9">Belongs to the anthranilate phosphoribosyltransferase family.</text>
</comment>
<dbReference type="InterPro" id="IPR035902">
    <property type="entry name" value="Nuc_phospho_transferase"/>
</dbReference>
<feature type="binding site" evidence="9">
    <location>
        <position position="166"/>
    </location>
    <ligand>
        <name>anthranilate</name>
        <dbReference type="ChEBI" id="CHEBI:16567"/>
        <label>2</label>
    </ligand>
</feature>
<dbReference type="FunFam" id="3.40.1030.10:FF:000002">
    <property type="entry name" value="Anthranilate phosphoribosyltransferase"/>
    <property type="match status" value="1"/>
</dbReference>
<dbReference type="UniPathway" id="UPA00035">
    <property type="reaction ID" value="UER00041"/>
</dbReference>
<keyword evidence="13" id="KW-1185">Reference proteome</keyword>
<evidence type="ECO:0000256" key="9">
    <source>
        <dbReference type="HAMAP-Rule" id="MF_00211"/>
    </source>
</evidence>
<evidence type="ECO:0000256" key="6">
    <source>
        <dbReference type="ARBA" id="ARBA00023141"/>
    </source>
</evidence>
<gene>
    <name evidence="9 12" type="primary">trpD</name>
    <name evidence="12" type="ORF">H9Q80_00975</name>
</gene>
<evidence type="ECO:0000256" key="8">
    <source>
        <dbReference type="ARBA" id="ARBA00061188"/>
    </source>
</evidence>
<evidence type="ECO:0000256" key="2">
    <source>
        <dbReference type="ARBA" id="ARBA00022605"/>
    </source>
</evidence>
<keyword evidence="2 9" id="KW-0028">Amino-acid biosynthesis</keyword>
<dbReference type="InterPro" id="IPR005940">
    <property type="entry name" value="Anthranilate_Pribosyl_Tfrase"/>
</dbReference>
<evidence type="ECO:0000259" key="10">
    <source>
        <dbReference type="Pfam" id="PF00591"/>
    </source>
</evidence>
<evidence type="ECO:0000259" key="11">
    <source>
        <dbReference type="Pfam" id="PF02885"/>
    </source>
</evidence>
<feature type="binding site" evidence="9">
    <location>
        <position position="226"/>
    </location>
    <ligand>
        <name>Mg(2+)</name>
        <dbReference type="ChEBI" id="CHEBI:18420"/>
        <label>1</label>
    </ligand>
</feature>
<dbReference type="KEGG" id="ehn:H9Q80_00975"/>
<dbReference type="SUPFAM" id="SSF52418">
    <property type="entry name" value="Nucleoside phosphorylase/phosphoribosyltransferase catalytic domain"/>
    <property type="match status" value="1"/>
</dbReference>
<dbReference type="HAMAP" id="MF_00211">
    <property type="entry name" value="TrpD"/>
    <property type="match status" value="1"/>
</dbReference>
<keyword evidence="5 9" id="KW-0822">Tryptophan biosynthesis</keyword>
<feature type="binding site" evidence="9">
    <location>
        <position position="226"/>
    </location>
    <ligand>
        <name>Mg(2+)</name>
        <dbReference type="ChEBI" id="CHEBI:18420"/>
        <label>2</label>
    </ligand>
</feature>
<comment type="similarity">
    <text evidence="8">In the C-terminal section; belongs to the anthranilate phosphoribosyltransferase family.</text>
</comment>
<dbReference type="Pfam" id="PF02885">
    <property type="entry name" value="Glycos_trans_3N"/>
    <property type="match status" value="1"/>
</dbReference>
<feature type="domain" description="Glycosyl transferase family 3 N-terminal" evidence="11">
    <location>
        <begin position="3"/>
        <end position="65"/>
    </location>
</feature>
<feature type="binding site" evidence="9">
    <location>
        <begin position="90"/>
        <end position="93"/>
    </location>
    <ligand>
        <name>5-phospho-alpha-D-ribose 1-diphosphate</name>
        <dbReference type="ChEBI" id="CHEBI:58017"/>
    </ligand>
</feature>
<proteinExistence type="inferred from homology"/>
<dbReference type="InterPro" id="IPR036320">
    <property type="entry name" value="Glycosyl_Trfase_fam3_N_dom_sf"/>
</dbReference>
<dbReference type="SUPFAM" id="SSF47648">
    <property type="entry name" value="Nucleoside phosphorylase/phosphoribosyltransferase N-terminal domain"/>
    <property type="match status" value="1"/>
</dbReference>
<dbReference type="GO" id="GO:0005829">
    <property type="term" value="C:cytosol"/>
    <property type="evidence" value="ECO:0007669"/>
    <property type="project" value="TreeGrafter"/>
</dbReference>
<keyword evidence="9" id="KW-0460">Magnesium</keyword>
<comment type="pathway">
    <text evidence="1 9">Amino-acid biosynthesis; L-tryptophan biosynthesis; L-tryptophan from chorismate: step 2/5.</text>
</comment>
<dbReference type="AlphaFoldDB" id="A0A7G9GP31"/>
<keyword evidence="9" id="KW-0479">Metal-binding</keyword>
<accession>A0A7G9GP31</accession>
<dbReference type="PANTHER" id="PTHR43285">
    <property type="entry name" value="ANTHRANILATE PHOSPHORIBOSYLTRANSFERASE"/>
    <property type="match status" value="1"/>
</dbReference>
<dbReference type="InterPro" id="IPR017459">
    <property type="entry name" value="Glycosyl_Trfase_fam3_N_dom"/>
</dbReference>
<dbReference type="PANTHER" id="PTHR43285:SF2">
    <property type="entry name" value="ANTHRANILATE PHOSPHORIBOSYLTRANSFERASE"/>
    <property type="match status" value="1"/>
</dbReference>
<dbReference type="NCBIfam" id="TIGR01245">
    <property type="entry name" value="trpD"/>
    <property type="match status" value="1"/>
</dbReference>
<keyword evidence="6 9" id="KW-0057">Aromatic amino acid biosynthesis</keyword>
<evidence type="ECO:0000313" key="13">
    <source>
        <dbReference type="Proteomes" id="UP000515856"/>
    </source>
</evidence>
<evidence type="ECO:0000256" key="4">
    <source>
        <dbReference type="ARBA" id="ARBA00022679"/>
    </source>
</evidence>
<keyword evidence="4 9" id="KW-0808">Transferase</keyword>